<dbReference type="InterPro" id="IPR025705">
    <property type="entry name" value="Beta_hexosaminidase_sua/sub"/>
</dbReference>
<accession>A0ABU7QBQ7</accession>
<dbReference type="SUPFAM" id="SSF55545">
    <property type="entry name" value="beta-N-acetylhexosaminidase-like domain"/>
    <property type="match status" value="1"/>
</dbReference>
<feature type="signal peptide" evidence="7">
    <location>
        <begin position="1"/>
        <end position="29"/>
    </location>
</feature>
<name>A0ABU7QBQ7_9ACTN</name>
<keyword evidence="5" id="KW-0326">Glycosidase</keyword>
<feature type="domain" description="Beta-hexosaminidase bacterial type N-terminal" evidence="9">
    <location>
        <begin position="57"/>
        <end position="194"/>
    </location>
</feature>
<gene>
    <name evidence="10" type="ORF">V2J94_38955</name>
</gene>
<evidence type="ECO:0000256" key="2">
    <source>
        <dbReference type="ARBA" id="ARBA00006285"/>
    </source>
</evidence>
<feature type="chain" id="PRO_5045097985" description="beta-N-acetylhexosaminidase" evidence="7">
    <location>
        <begin position="30"/>
        <end position="551"/>
    </location>
</feature>
<keyword evidence="4" id="KW-0378">Hydrolase</keyword>
<dbReference type="Pfam" id="PF00728">
    <property type="entry name" value="Glyco_hydro_20"/>
    <property type="match status" value="1"/>
</dbReference>
<keyword evidence="7" id="KW-0732">Signal</keyword>
<comment type="caution">
    <text evidence="10">The sequence shown here is derived from an EMBL/GenBank/DDBJ whole genome shotgun (WGS) entry which is preliminary data.</text>
</comment>
<keyword evidence="11" id="KW-1185">Reference proteome</keyword>
<dbReference type="Gene3D" id="3.30.379.10">
    <property type="entry name" value="Chitobiase/beta-hexosaminidase domain 2-like"/>
    <property type="match status" value="1"/>
</dbReference>
<comment type="similarity">
    <text evidence="2">Belongs to the glycosyl hydrolase 20 family.</text>
</comment>
<evidence type="ECO:0000259" key="9">
    <source>
        <dbReference type="Pfam" id="PF02838"/>
    </source>
</evidence>
<comment type="catalytic activity">
    <reaction evidence="1">
        <text>Hydrolysis of terminal non-reducing N-acetyl-D-hexosamine residues in N-acetyl-beta-D-hexosaminides.</text>
        <dbReference type="EC" id="3.2.1.52"/>
    </reaction>
</comment>
<evidence type="ECO:0000313" key="11">
    <source>
        <dbReference type="Proteomes" id="UP001354709"/>
    </source>
</evidence>
<reference evidence="10 11" key="1">
    <citation type="submission" date="2023-11" db="EMBL/GenBank/DDBJ databases">
        <title>30 novel species of actinomycetes from the DSMZ collection.</title>
        <authorList>
            <person name="Nouioui I."/>
        </authorList>
    </citation>
    <scope>NUCLEOTIDE SEQUENCE [LARGE SCALE GENOMIC DNA]</scope>
    <source>
        <strain evidence="10 11">DSM 41524</strain>
    </source>
</reference>
<proteinExistence type="inferred from homology"/>
<feature type="domain" description="Glycoside hydrolase family 20 catalytic" evidence="8">
    <location>
        <begin position="198"/>
        <end position="513"/>
    </location>
</feature>
<evidence type="ECO:0000256" key="3">
    <source>
        <dbReference type="ARBA" id="ARBA00012663"/>
    </source>
</evidence>
<dbReference type="SUPFAM" id="SSF51445">
    <property type="entry name" value="(Trans)glycosidases"/>
    <property type="match status" value="1"/>
</dbReference>
<dbReference type="InterPro" id="IPR029018">
    <property type="entry name" value="Hex-like_dom2"/>
</dbReference>
<evidence type="ECO:0000256" key="5">
    <source>
        <dbReference type="ARBA" id="ARBA00023295"/>
    </source>
</evidence>
<dbReference type="InterPro" id="IPR017853">
    <property type="entry name" value="GH"/>
</dbReference>
<dbReference type="Gene3D" id="3.20.20.80">
    <property type="entry name" value="Glycosidases"/>
    <property type="match status" value="1"/>
</dbReference>
<protein>
    <recommendedName>
        <fullName evidence="3">beta-N-acetylhexosaminidase</fullName>
        <ecNumber evidence="3">3.2.1.52</ecNumber>
    </recommendedName>
</protein>
<dbReference type="EC" id="3.2.1.52" evidence="3"/>
<evidence type="ECO:0000313" key="10">
    <source>
        <dbReference type="EMBL" id="MEE4597784.1"/>
    </source>
</evidence>
<evidence type="ECO:0000256" key="7">
    <source>
        <dbReference type="SAM" id="SignalP"/>
    </source>
</evidence>
<dbReference type="CDD" id="cd06568">
    <property type="entry name" value="GH20_SpHex_like"/>
    <property type="match status" value="1"/>
</dbReference>
<feature type="region of interest" description="Disordered" evidence="6">
    <location>
        <begin position="25"/>
        <end position="61"/>
    </location>
</feature>
<dbReference type="RefSeq" id="WP_330814653.1">
    <property type="nucleotide sequence ID" value="NZ_JAZBJO010000039.1"/>
</dbReference>
<organism evidence="10 11">
    <name type="scientific">Streptomyces asiaticus subsp. ignotus</name>
    <dbReference type="NCBI Taxonomy" id="3098222"/>
    <lineage>
        <taxon>Bacteria</taxon>
        <taxon>Bacillati</taxon>
        <taxon>Actinomycetota</taxon>
        <taxon>Actinomycetes</taxon>
        <taxon>Kitasatosporales</taxon>
        <taxon>Streptomycetaceae</taxon>
        <taxon>Streptomyces</taxon>
        <taxon>Streptomyces violaceusniger group</taxon>
    </lineage>
</organism>
<evidence type="ECO:0000256" key="4">
    <source>
        <dbReference type="ARBA" id="ARBA00022801"/>
    </source>
</evidence>
<dbReference type="Proteomes" id="UP001354709">
    <property type="component" value="Unassembled WGS sequence"/>
</dbReference>
<dbReference type="EMBL" id="JAZBJO010000039">
    <property type="protein sequence ID" value="MEE4597784.1"/>
    <property type="molecule type" value="Genomic_DNA"/>
</dbReference>
<dbReference type="PRINTS" id="PR00738">
    <property type="entry name" value="GLHYDRLASE20"/>
</dbReference>
<evidence type="ECO:0000256" key="6">
    <source>
        <dbReference type="SAM" id="MobiDB-lite"/>
    </source>
</evidence>
<dbReference type="InterPro" id="IPR015882">
    <property type="entry name" value="HEX_bac_N"/>
</dbReference>
<dbReference type="PANTHER" id="PTHR22600">
    <property type="entry name" value="BETA-HEXOSAMINIDASE"/>
    <property type="match status" value="1"/>
</dbReference>
<dbReference type="PANTHER" id="PTHR22600:SF57">
    <property type="entry name" value="BETA-N-ACETYLHEXOSAMINIDASE"/>
    <property type="match status" value="1"/>
</dbReference>
<evidence type="ECO:0000256" key="1">
    <source>
        <dbReference type="ARBA" id="ARBA00001231"/>
    </source>
</evidence>
<evidence type="ECO:0000259" key="8">
    <source>
        <dbReference type="Pfam" id="PF00728"/>
    </source>
</evidence>
<sequence length="551" mass="59383">MRRRRARLLCSLLLTVVAGAGTAASSASASPASPWSARSSSASAQDPAAAAPTPLDRVVPAPASVRPAAGSYAIRPDTRVRVSGSDGSARSARRVGDYLAKVLRPSTGFALPVTTRSGDDGIRLRLTPKAAGARALGEEGYRLQVTGRAITLTARGSAGLFHGVQTLRQLLPASVERTTRQPGPWRVAGGTITDVPRYAWRGAMLDVSRHFFGVDQVKRYIDQLALYKINKLHLHLSDDQGWRIAIDSWPNLARHGGSTQVGGGPGGYYTKDDYREIVAYAASRELTVVPEIDMPGHTNAALASYADLNCDGVAPPLYTGTEVGFSSLCVPKEVTYDFVDDVIRELAALTPGPYLHIGGDEAHSTSHEDYVAFMDRVQPVVAKYGKTVVGWHQLTGAHPAKGAIAQYWGTDGSEKEVADAAKAGTRLILSPANRAYLDMKYNADTPLGQNWAGYVEAKQSYDWDPGTYIKDAPASSVLGVEAPLWSETLQTSPQIEYMAFPRLPGIAELGWSPASAHDWDDYKVRVAAQGPRWDAMRIAYYHSPQIPWPTS</sequence>
<dbReference type="Pfam" id="PF02838">
    <property type="entry name" value="Glyco_hydro_20b"/>
    <property type="match status" value="1"/>
</dbReference>
<dbReference type="InterPro" id="IPR015883">
    <property type="entry name" value="Glyco_hydro_20_cat"/>
</dbReference>